<dbReference type="InterPro" id="IPR008780">
    <property type="entry name" value="Plasmodium_Vir"/>
</dbReference>
<evidence type="ECO:0000313" key="2">
    <source>
        <dbReference type="Proteomes" id="UP000078560"/>
    </source>
</evidence>
<dbReference type="Proteomes" id="UP000078560">
    <property type="component" value="Unassembled WGS sequence"/>
</dbReference>
<protein>
    <submittedName>
        <fullName evidence="1">PIR Superfamily Protein</fullName>
    </submittedName>
</protein>
<dbReference type="Pfam" id="PF05795">
    <property type="entry name" value="Plasmodium_Vir"/>
    <property type="match status" value="1"/>
</dbReference>
<evidence type="ECO:0000313" key="1">
    <source>
        <dbReference type="EMBL" id="SBS81963.1"/>
    </source>
</evidence>
<dbReference type="EMBL" id="FLQU01000196">
    <property type="protein sequence ID" value="SBS81963.1"/>
    <property type="molecule type" value="Genomic_DNA"/>
</dbReference>
<sequence length="314" mass="36813">MASNERDIYSFFESFKEYKIYENQMEIKFTGDNGTTTCDSFLSDNRKFGAESANIACVKFKMLYTIIEQNRQKKSKFVDDKDFAYLNYWLNVLTRKSTSSNSVTLNEFQKKMSSIEEIFTTVTFDKKLFDIKDEDYNNMILLSDIDDNHSQIFQNTSNMGNEIKPCLQYFQEYINTYKKGIIQCPHDDTSFCRALNHFKKKYEETFFEQFGITEKCSDKELLKLPTYKNVSIEDKITVVGTILGPSLGMLLASVFLYKLTPFGKWIHSKLEIKKGAHSNLYEKNDELLLDNSDSSYMYSRENPYRLSFESITHY</sequence>
<proteinExistence type="predicted"/>
<name>A0A1A8VRM0_PLAOA</name>
<reference evidence="2" key="1">
    <citation type="submission" date="2016-05" db="EMBL/GenBank/DDBJ databases">
        <authorList>
            <person name="Naeem Raeece"/>
        </authorList>
    </citation>
    <scope>NUCLEOTIDE SEQUENCE [LARGE SCALE GENOMIC DNA]</scope>
</reference>
<organism evidence="1 2">
    <name type="scientific">Plasmodium ovale curtisi</name>
    <dbReference type="NCBI Taxonomy" id="864141"/>
    <lineage>
        <taxon>Eukaryota</taxon>
        <taxon>Sar</taxon>
        <taxon>Alveolata</taxon>
        <taxon>Apicomplexa</taxon>
        <taxon>Aconoidasida</taxon>
        <taxon>Haemosporida</taxon>
        <taxon>Plasmodiidae</taxon>
        <taxon>Plasmodium</taxon>
        <taxon>Plasmodium (Plasmodium)</taxon>
    </lineage>
</organism>
<gene>
    <name evidence="1" type="ORF">POVCU2_0013030</name>
</gene>
<dbReference type="AlphaFoldDB" id="A0A1A8VRM0"/>
<accession>A0A1A8VRM0</accession>